<evidence type="ECO:0000313" key="2">
    <source>
        <dbReference type="EMBL" id="CAG5006113.1"/>
    </source>
</evidence>
<comment type="caution">
    <text evidence="2">The sequence shown here is derived from an EMBL/GenBank/DDBJ whole genome shotgun (WGS) entry which is preliminary data.</text>
</comment>
<feature type="region of interest" description="Disordered" evidence="1">
    <location>
        <begin position="85"/>
        <end position="110"/>
    </location>
</feature>
<evidence type="ECO:0000313" key="3">
    <source>
        <dbReference type="Proteomes" id="UP000691718"/>
    </source>
</evidence>
<dbReference type="OrthoDB" id="4327074at2759"/>
<name>A0A8S3X9E1_PARAO</name>
<reference evidence="2" key="1">
    <citation type="submission" date="2021-04" db="EMBL/GenBank/DDBJ databases">
        <authorList>
            <person name="Tunstrom K."/>
        </authorList>
    </citation>
    <scope>NUCLEOTIDE SEQUENCE</scope>
</reference>
<organism evidence="2 3">
    <name type="scientific">Parnassius apollo</name>
    <name type="common">Apollo butterfly</name>
    <name type="synonym">Papilio apollo</name>
    <dbReference type="NCBI Taxonomy" id="110799"/>
    <lineage>
        <taxon>Eukaryota</taxon>
        <taxon>Metazoa</taxon>
        <taxon>Ecdysozoa</taxon>
        <taxon>Arthropoda</taxon>
        <taxon>Hexapoda</taxon>
        <taxon>Insecta</taxon>
        <taxon>Pterygota</taxon>
        <taxon>Neoptera</taxon>
        <taxon>Endopterygota</taxon>
        <taxon>Lepidoptera</taxon>
        <taxon>Glossata</taxon>
        <taxon>Ditrysia</taxon>
        <taxon>Papilionoidea</taxon>
        <taxon>Papilionidae</taxon>
        <taxon>Parnassiinae</taxon>
        <taxon>Parnassini</taxon>
        <taxon>Parnassius</taxon>
        <taxon>Parnassius</taxon>
    </lineage>
</organism>
<gene>
    <name evidence="2" type="ORF">PAPOLLO_LOCUS14701</name>
</gene>
<evidence type="ECO:0000256" key="1">
    <source>
        <dbReference type="SAM" id="MobiDB-lite"/>
    </source>
</evidence>
<keyword evidence="3" id="KW-1185">Reference proteome</keyword>
<protein>
    <submittedName>
        <fullName evidence="2">(apollo) hypothetical protein</fullName>
    </submittedName>
</protein>
<dbReference type="AlphaFoldDB" id="A0A8S3X9E1"/>
<proteinExistence type="predicted"/>
<dbReference type="EMBL" id="CAJQZP010000978">
    <property type="protein sequence ID" value="CAG5006113.1"/>
    <property type="molecule type" value="Genomic_DNA"/>
</dbReference>
<sequence length="245" mass="28906">MTTSITNYYNEQCYNNTKDCLSSAQLVCLDRQQYLLTPVKLQHVLIAEKTPERKGVKNVERSSFVLTSAEWQKTENDKLKVKKLKEEEQETRKKNRLLKQDEKNKTKETTRNKINKKAKGTIYTKKEETEANNIQETKENKSQETFINHHQSFKHEGIIYNTNIPSSPKNEYPFNIKKRKAEEQSMYPPNKKIQILSDIKLNLPPRTTQVGQRDNKPIDTLEKIINNKRKKTYSLQELEKIFQED</sequence>
<accession>A0A8S3X9E1</accession>
<dbReference type="Proteomes" id="UP000691718">
    <property type="component" value="Unassembled WGS sequence"/>
</dbReference>